<evidence type="ECO:0000256" key="12">
    <source>
        <dbReference type="ARBA" id="ARBA00023285"/>
    </source>
</evidence>
<evidence type="ECO:0000313" key="16">
    <source>
        <dbReference type="Proteomes" id="UP000248395"/>
    </source>
</evidence>
<feature type="compositionally biased region" description="Low complexity" evidence="14">
    <location>
        <begin position="234"/>
        <end position="254"/>
    </location>
</feature>
<feature type="transmembrane region" description="Helical" evidence="13">
    <location>
        <begin position="51"/>
        <end position="73"/>
    </location>
</feature>
<dbReference type="RefSeq" id="WP_110313182.1">
    <property type="nucleotide sequence ID" value="NZ_QJKC01000005.1"/>
</dbReference>
<comment type="similarity">
    <text evidence="13">Belongs to the NiCoT transporter (TC 2.A.52) family.</text>
</comment>
<feature type="transmembrane region" description="Helical" evidence="13">
    <location>
        <begin position="15"/>
        <end position="31"/>
    </location>
</feature>
<dbReference type="Pfam" id="PF03824">
    <property type="entry name" value="NicO"/>
    <property type="match status" value="2"/>
</dbReference>
<feature type="region of interest" description="Disordered" evidence="14">
    <location>
        <begin position="221"/>
        <end position="264"/>
    </location>
</feature>
<evidence type="ECO:0000256" key="7">
    <source>
        <dbReference type="ARBA" id="ARBA00022692"/>
    </source>
</evidence>
<keyword evidence="9" id="KW-0406">Ion transport</keyword>
<evidence type="ECO:0000256" key="13">
    <source>
        <dbReference type="RuleBase" id="RU362101"/>
    </source>
</evidence>
<evidence type="ECO:0000256" key="4">
    <source>
        <dbReference type="ARBA" id="ARBA00022448"/>
    </source>
</evidence>
<dbReference type="PANTHER" id="PTHR40659:SF1">
    <property type="entry name" value="NICKEL_COBALT EFFLUX SYSTEM RCNA"/>
    <property type="match status" value="1"/>
</dbReference>
<keyword evidence="4 13" id="KW-0813">Transport</keyword>
<dbReference type="GO" id="GO:0010045">
    <property type="term" value="P:response to nickel cation"/>
    <property type="evidence" value="ECO:0007669"/>
    <property type="project" value="TreeGrafter"/>
</dbReference>
<dbReference type="PANTHER" id="PTHR40659">
    <property type="entry name" value="NICKEL/COBALT EFFLUX SYSTEM RCNA"/>
    <property type="match status" value="1"/>
</dbReference>
<keyword evidence="7 13" id="KW-0812">Transmembrane</keyword>
<feature type="transmembrane region" description="Helical" evidence="13">
    <location>
        <begin position="319"/>
        <end position="345"/>
    </location>
</feature>
<evidence type="ECO:0000256" key="9">
    <source>
        <dbReference type="ARBA" id="ARBA00023065"/>
    </source>
</evidence>
<keyword evidence="16" id="KW-1185">Reference proteome</keyword>
<evidence type="ECO:0000256" key="5">
    <source>
        <dbReference type="ARBA" id="ARBA00022475"/>
    </source>
</evidence>
<dbReference type="Proteomes" id="UP000248395">
    <property type="component" value="Unassembled WGS sequence"/>
</dbReference>
<evidence type="ECO:0000256" key="2">
    <source>
        <dbReference type="ARBA" id="ARBA00004651"/>
    </source>
</evidence>
<organism evidence="15 16">
    <name type="scientific">Aquitalea magnusonii</name>
    <dbReference type="NCBI Taxonomy" id="332411"/>
    <lineage>
        <taxon>Bacteria</taxon>
        <taxon>Pseudomonadati</taxon>
        <taxon>Pseudomonadota</taxon>
        <taxon>Betaproteobacteria</taxon>
        <taxon>Neisseriales</taxon>
        <taxon>Chromobacteriaceae</taxon>
        <taxon>Aquitalea</taxon>
    </lineage>
</organism>
<reference evidence="15 16" key="1">
    <citation type="submission" date="2018-05" db="EMBL/GenBank/DDBJ databases">
        <title>Genomic Encyclopedia of Type Strains, Phase IV (KMG-IV): sequencing the most valuable type-strain genomes for metagenomic binning, comparative biology and taxonomic classification.</title>
        <authorList>
            <person name="Goeker M."/>
        </authorList>
    </citation>
    <scope>NUCLEOTIDE SEQUENCE [LARGE SCALE GENOMIC DNA]</scope>
    <source>
        <strain evidence="15 16">DSM 25134</strain>
    </source>
</reference>
<keyword evidence="8 13" id="KW-1133">Transmembrane helix</keyword>
<proteinExistence type="inferred from homology"/>
<comment type="function">
    <text evidence="1">Efflux system for nickel and cobalt.</text>
</comment>
<evidence type="ECO:0000313" key="15">
    <source>
        <dbReference type="EMBL" id="PXX49033.1"/>
    </source>
</evidence>
<feature type="transmembrane region" description="Helical" evidence="13">
    <location>
        <begin position="290"/>
        <end position="313"/>
    </location>
</feature>
<keyword evidence="3" id="KW-0171">Cobalt transport</keyword>
<dbReference type="AlphaFoldDB" id="A0A318JMC1"/>
<evidence type="ECO:0000256" key="14">
    <source>
        <dbReference type="SAM" id="MobiDB-lite"/>
    </source>
</evidence>
<feature type="transmembrane region" description="Helical" evidence="13">
    <location>
        <begin position="88"/>
        <end position="109"/>
    </location>
</feature>
<dbReference type="GO" id="GO:0015099">
    <property type="term" value="F:nickel cation transmembrane transporter activity"/>
    <property type="evidence" value="ECO:0007669"/>
    <property type="project" value="UniProtKB-UniRule"/>
</dbReference>
<evidence type="ECO:0000256" key="3">
    <source>
        <dbReference type="ARBA" id="ARBA00022426"/>
    </source>
</evidence>
<dbReference type="GO" id="GO:0006824">
    <property type="term" value="P:cobalt ion transport"/>
    <property type="evidence" value="ECO:0007669"/>
    <property type="project" value="UniProtKB-KW"/>
</dbReference>
<dbReference type="EMBL" id="QJKC01000005">
    <property type="protein sequence ID" value="PXX49033.1"/>
    <property type="molecule type" value="Genomic_DNA"/>
</dbReference>
<evidence type="ECO:0000256" key="6">
    <source>
        <dbReference type="ARBA" id="ARBA00022596"/>
    </source>
</evidence>
<evidence type="ECO:0000256" key="1">
    <source>
        <dbReference type="ARBA" id="ARBA00002510"/>
    </source>
</evidence>
<name>A0A318JMC1_9NEIS</name>
<keyword evidence="10" id="KW-0921">Nickel transport</keyword>
<accession>A0A318JMC1</accession>
<dbReference type="OrthoDB" id="271709at2"/>
<keyword evidence="12" id="KW-0170">Cobalt</keyword>
<evidence type="ECO:0000256" key="11">
    <source>
        <dbReference type="ARBA" id="ARBA00023136"/>
    </source>
</evidence>
<dbReference type="GO" id="GO:0032025">
    <property type="term" value="P:response to cobalt ion"/>
    <property type="evidence" value="ECO:0007669"/>
    <property type="project" value="TreeGrafter"/>
</dbReference>
<sequence length="389" mass="41748">MPALSELIQQGSTNLWLFIPSAILLGALHGLEPGHSKTLMASFIIAIRGSIAQAVLLGLCAALSHSLVVWLLASTALHFGNQLLVEQAAPWLLLLSGLIVLGIAGWMCWRTRQDNLAARACQHAPHGGKIINTGHGLVELLISPGQPAHLQLYCYNNQLRPRPPQADVRYQLQLRRDDGHSESHDLLPHGKVLQSAQPVAAPHQFDVTLDMRHGDHGHQFAVRFGPPPTRRYRSQAAPAAGGRGQFAARRPQQGHAQSAASVGYQDAHEQAHADEIARRFAGKPVSTAQIALFGLTGGLMPCPASVTILLLCLQLKRVALGLTLVASFSLGLALSLVSVGVLAAWGAQQLGQRLGNLDGLARRLPYLSSLLMLVIALVMMVQGWRQLAA</sequence>
<comment type="subcellular location">
    <subcellularLocation>
        <location evidence="2 13">Cell membrane</location>
        <topology evidence="2 13">Multi-pass membrane protein</topology>
    </subcellularLocation>
</comment>
<keyword evidence="6" id="KW-0533">Nickel</keyword>
<protein>
    <recommendedName>
        <fullName evidence="13">Nickel/cobalt efflux system</fullName>
    </recommendedName>
</protein>
<comment type="caution">
    <text evidence="15">The sequence shown here is derived from an EMBL/GenBank/DDBJ whole genome shotgun (WGS) entry which is preliminary data.</text>
</comment>
<dbReference type="GO" id="GO:0046583">
    <property type="term" value="F:monoatomic cation efflux transmembrane transporter activity"/>
    <property type="evidence" value="ECO:0007669"/>
    <property type="project" value="TreeGrafter"/>
</dbReference>
<dbReference type="InterPro" id="IPR011541">
    <property type="entry name" value="Ni/Co_transpt_high_affinity"/>
</dbReference>
<keyword evidence="11 13" id="KW-0472">Membrane</keyword>
<evidence type="ECO:0000256" key="8">
    <source>
        <dbReference type="ARBA" id="ARBA00022989"/>
    </source>
</evidence>
<dbReference type="InterPro" id="IPR051224">
    <property type="entry name" value="NiCoT_RcnA"/>
</dbReference>
<feature type="transmembrane region" description="Helical" evidence="13">
    <location>
        <begin position="366"/>
        <end position="384"/>
    </location>
</feature>
<dbReference type="GO" id="GO:0005886">
    <property type="term" value="C:plasma membrane"/>
    <property type="evidence" value="ECO:0007669"/>
    <property type="project" value="UniProtKB-SubCell"/>
</dbReference>
<gene>
    <name evidence="15" type="ORF">DFR38_10569</name>
</gene>
<keyword evidence="5" id="KW-1003">Cell membrane</keyword>
<evidence type="ECO:0000256" key="10">
    <source>
        <dbReference type="ARBA" id="ARBA00023112"/>
    </source>
</evidence>